<feature type="domain" description="Glycosyl transferase family 1" evidence="1">
    <location>
        <begin position="81"/>
        <end position="210"/>
    </location>
</feature>
<name>A0A0G1DCV9_9BACT</name>
<dbReference type="EMBL" id="LCFP01000015">
    <property type="protein sequence ID" value="KKS95660.1"/>
    <property type="molecule type" value="Genomic_DNA"/>
</dbReference>
<dbReference type="InterPro" id="IPR001296">
    <property type="entry name" value="Glyco_trans_1"/>
</dbReference>
<dbReference type="STRING" id="1618443.UV73_C0015G0035"/>
<proteinExistence type="predicted"/>
<feature type="non-terminal residue" evidence="2">
    <location>
        <position position="1"/>
    </location>
</feature>
<reference evidence="2 3" key="1">
    <citation type="journal article" date="2015" name="Nature">
        <title>rRNA introns, odd ribosomes, and small enigmatic genomes across a large radiation of phyla.</title>
        <authorList>
            <person name="Brown C.T."/>
            <person name="Hug L.A."/>
            <person name="Thomas B.C."/>
            <person name="Sharon I."/>
            <person name="Castelle C.J."/>
            <person name="Singh A."/>
            <person name="Wilkins M.J."/>
            <person name="Williams K.H."/>
            <person name="Banfield J.F."/>
        </authorList>
    </citation>
    <scope>NUCLEOTIDE SEQUENCE [LARGE SCALE GENOMIC DNA]</scope>
</reference>
<accession>A0A0G1DCV9</accession>
<evidence type="ECO:0000313" key="3">
    <source>
        <dbReference type="Proteomes" id="UP000034894"/>
    </source>
</evidence>
<sequence>NIGDGDIALPFIPFVKKPVLITFHNTVEAKYVRKYFSLFKKFKNVFFISASNAQRSLLPGINYAATIYHGIDIKKWKFSETGGENIIWAGRAIPEKGPDDVIKASNRTNRKAKLFAISKNEKKNWFQSEVVKKIRNINDTQIYYNTERSKLLPHYQTSRLFLLPIKFEEAFGLVVIESMACGSPVVAYARGSIQEIVEDGITGFIVNPSKTDIRGKWIIKKTGIEGLCEAVNRIYSLPESEYLKMRISCRRAVEKKFTVERMVDDYINIYKKLGSNPMKLIQPKKSRWN</sequence>
<dbReference type="EC" id="5.3.1.8" evidence="2"/>
<dbReference type="AlphaFoldDB" id="A0A0G1DCV9"/>
<dbReference type="Pfam" id="PF00534">
    <property type="entry name" value="Glycos_transf_1"/>
    <property type="match status" value="1"/>
</dbReference>
<dbReference type="GO" id="GO:0016757">
    <property type="term" value="F:glycosyltransferase activity"/>
    <property type="evidence" value="ECO:0007669"/>
    <property type="project" value="InterPro"/>
</dbReference>
<protein>
    <submittedName>
        <fullName evidence="2">Mannose-6-phosphate isomerase, type 2</fullName>
        <ecNumber evidence="2">5.3.1.8</ecNumber>
    </submittedName>
</protein>
<dbReference type="SUPFAM" id="SSF53756">
    <property type="entry name" value="UDP-Glycosyltransferase/glycogen phosphorylase"/>
    <property type="match status" value="1"/>
</dbReference>
<gene>
    <name evidence="2" type="ORF">UV73_C0015G0035</name>
</gene>
<dbReference type="Gene3D" id="3.40.50.2000">
    <property type="entry name" value="Glycogen Phosphorylase B"/>
    <property type="match status" value="2"/>
</dbReference>
<dbReference type="PANTHER" id="PTHR12526:SF595">
    <property type="entry name" value="BLL5217 PROTEIN"/>
    <property type="match status" value="1"/>
</dbReference>
<comment type="caution">
    <text evidence="2">The sequence shown here is derived from an EMBL/GenBank/DDBJ whole genome shotgun (WGS) entry which is preliminary data.</text>
</comment>
<dbReference type="GO" id="GO:0004476">
    <property type="term" value="F:mannose-6-phosphate isomerase activity"/>
    <property type="evidence" value="ECO:0007669"/>
    <property type="project" value="UniProtKB-EC"/>
</dbReference>
<keyword evidence="2" id="KW-0413">Isomerase</keyword>
<dbReference type="PANTHER" id="PTHR12526">
    <property type="entry name" value="GLYCOSYLTRANSFERASE"/>
    <property type="match status" value="1"/>
</dbReference>
<evidence type="ECO:0000313" key="2">
    <source>
        <dbReference type="EMBL" id="KKS95660.1"/>
    </source>
</evidence>
<organism evidence="2 3">
    <name type="scientific">Candidatus Gottesmanbacteria bacterium GW2011_GWA2_43_14</name>
    <dbReference type="NCBI Taxonomy" id="1618443"/>
    <lineage>
        <taxon>Bacteria</taxon>
        <taxon>Candidatus Gottesmaniibacteriota</taxon>
    </lineage>
</organism>
<evidence type="ECO:0000259" key="1">
    <source>
        <dbReference type="Pfam" id="PF00534"/>
    </source>
</evidence>
<dbReference type="Proteomes" id="UP000034894">
    <property type="component" value="Unassembled WGS sequence"/>
</dbReference>